<evidence type="ECO:0000256" key="1">
    <source>
        <dbReference type="SAM" id="Phobius"/>
    </source>
</evidence>
<dbReference type="InterPro" id="IPR025441">
    <property type="entry name" value="DUF4181"/>
</dbReference>
<dbReference type="RefSeq" id="WP_377558605.1">
    <property type="nucleotide sequence ID" value="NZ_JBHUHQ010000040.1"/>
</dbReference>
<feature type="transmembrane region" description="Helical" evidence="1">
    <location>
        <begin position="72"/>
        <end position="89"/>
    </location>
</feature>
<evidence type="ECO:0000313" key="3">
    <source>
        <dbReference type="Proteomes" id="UP001597383"/>
    </source>
</evidence>
<feature type="transmembrane region" description="Helical" evidence="1">
    <location>
        <begin position="6"/>
        <end position="26"/>
    </location>
</feature>
<feature type="transmembrane region" description="Helical" evidence="1">
    <location>
        <begin position="47"/>
        <end position="66"/>
    </location>
</feature>
<keyword evidence="3" id="KW-1185">Reference proteome</keyword>
<reference evidence="3" key="1">
    <citation type="journal article" date="2019" name="Int. J. Syst. Evol. Microbiol.">
        <title>The Global Catalogue of Microorganisms (GCM) 10K type strain sequencing project: providing services to taxonomists for standard genome sequencing and annotation.</title>
        <authorList>
            <consortium name="The Broad Institute Genomics Platform"/>
            <consortium name="The Broad Institute Genome Sequencing Center for Infectious Disease"/>
            <person name="Wu L."/>
            <person name="Ma J."/>
        </authorList>
    </citation>
    <scope>NUCLEOTIDE SEQUENCE [LARGE SCALE GENOMIC DNA]</scope>
    <source>
        <strain evidence="3">R28</strain>
    </source>
</reference>
<name>A0ABW4W497_9BACI</name>
<feature type="transmembrane region" description="Helical" evidence="1">
    <location>
        <begin position="101"/>
        <end position="120"/>
    </location>
</feature>
<organism evidence="2 3">
    <name type="scientific">Ornithinibacillus salinisoli</name>
    <dbReference type="NCBI Taxonomy" id="1848459"/>
    <lineage>
        <taxon>Bacteria</taxon>
        <taxon>Bacillati</taxon>
        <taxon>Bacillota</taxon>
        <taxon>Bacilli</taxon>
        <taxon>Bacillales</taxon>
        <taxon>Bacillaceae</taxon>
        <taxon>Ornithinibacillus</taxon>
    </lineage>
</organism>
<keyword evidence="1" id="KW-0812">Transmembrane</keyword>
<dbReference type="Pfam" id="PF13789">
    <property type="entry name" value="DUF4181"/>
    <property type="match status" value="1"/>
</dbReference>
<dbReference type="Proteomes" id="UP001597383">
    <property type="component" value="Unassembled WGS sequence"/>
</dbReference>
<accession>A0ABW4W497</accession>
<protein>
    <submittedName>
        <fullName evidence="2">DUF4181 domain-containing protein</fullName>
    </submittedName>
</protein>
<dbReference type="EMBL" id="JBHUHQ010000040">
    <property type="protein sequence ID" value="MFD2046554.1"/>
    <property type="molecule type" value="Genomic_DNA"/>
</dbReference>
<gene>
    <name evidence="2" type="ORF">ACFSJF_20000</name>
</gene>
<keyword evidence="1" id="KW-0472">Membrane</keyword>
<evidence type="ECO:0000313" key="2">
    <source>
        <dbReference type="EMBL" id="MFD2046554.1"/>
    </source>
</evidence>
<keyword evidence="1" id="KW-1133">Transmembrane helix</keyword>
<comment type="caution">
    <text evidence="2">The sequence shown here is derived from an EMBL/GenBank/DDBJ whole genome shotgun (WGS) entry which is preliminary data.</text>
</comment>
<sequence length="129" mass="15106">MIEFWIKLLPLLSLIVLILLISDHFLRKWLEINKDNKKSYANRIHSSGILLIVLIFIFIISIYHHLSTVNTGNLLIVFIIVASGFDAFMQWKYLHNSKEYIITLTKGILLIIIVLLTMHFNLLKLIFEN</sequence>
<proteinExistence type="predicted"/>